<accession>A0A1Q2CV77</accession>
<dbReference type="EMBL" id="CP019607">
    <property type="protein sequence ID" value="AQP49987.1"/>
    <property type="molecule type" value="Genomic_DNA"/>
</dbReference>
<evidence type="ECO:0000256" key="1">
    <source>
        <dbReference type="SAM" id="MobiDB-lite"/>
    </source>
</evidence>
<keyword evidence="3" id="KW-1185">Reference proteome</keyword>
<dbReference type="AlphaFoldDB" id="A0A1Q2CV77"/>
<proteinExistence type="predicted"/>
<dbReference type="STRING" id="399497.BW733_03170"/>
<feature type="region of interest" description="Disordered" evidence="1">
    <location>
        <begin position="118"/>
        <end position="138"/>
    </location>
</feature>
<evidence type="ECO:0000313" key="2">
    <source>
        <dbReference type="EMBL" id="AQP49987.1"/>
    </source>
</evidence>
<sequence>MRLMRLTDPDRVLPERLVIDEFVLRPVTVDDAEADHAAVMDARTQLRLWSQSDWPADDLTVEENRADLLAMQHRSRSTATRRLEASTIAVPPRSRAASTLRGRGGCPYVFREAATVCEGGSGRGRRGPRPVPGTFSSR</sequence>
<name>A0A1Q2CV77_9ACTN</name>
<dbReference type="KEGG" id="tfa:BW733_03170"/>
<reference evidence="2 3" key="1">
    <citation type="journal article" date="2008" name="Int. J. Syst. Evol. Microbiol.">
        <title>Tessaracoccus flavescens sp. nov., isolated from marine sediment.</title>
        <authorList>
            <person name="Lee D.W."/>
            <person name="Lee S.D."/>
        </authorList>
    </citation>
    <scope>NUCLEOTIDE SEQUENCE [LARGE SCALE GENOMIC DNA]</scope>
    <source>
        <strain evidence="2 3">SST-39T</strain>
    </source>
</reference>
<evidence type="ECO:0000313" key="3">
    <source>
        <dbReference type="Proteomes" id="UP000188235"/>
    </source>
</evidence>
<dbReference type="Proteomes" id="UP000188235">
    <property type="component" value="Chromosome"/>
</dbReference>
<protein>
    <submittedName>
        <fullName evidence="2">Uncharacterized protein</fullName>
    </submittedName>
</protein>
<organism evidence="2 3">
    <name type="scientific">Tessaracoccus flavescens</name>
    <dbReference type="NCBI Taxonomy" id="399497"/>
    <lineage>
        <taxon>Bacteria</taxon>
        <taxon>Bacillati</taxon>
        <taxon>Actinomycetota</taxon>
        <taxon>Actinomycetes</taxon>
        <taxon>Propionibacteriales</taxon>
        <taxon>Propionibacteriaceae</taxon>
        <taxon>Tessaracoccus</taxon>
    </lineage>
</organism>
<gene>
    <name evidence="2" type="ORF">BW733_03170</name>
</gene>